<proteinExistence type="predicted"/>
<dbReference type="InterPro" id="IPR055575">
    <property type="entry name" value="DUF7151"/>
</dbReference>
<sequence>MKLKLSVLSIALLGLYGCGGSDSNSSATDSATPPTQTYSSLVKATPVPTNDSICTSGGIKIELGLDKDDSKTLENGEVLQSHTYCNSGEKVIDGDLVVNNDALVSVLSIAKNDVRCNLGGQLVIAGIDADNNNKLSEQEITEEHILCSDGEYIAPDILINAIVASPAVILPSETTTITATISNLSDNDTLTWYGSDDNIISPVSVNQPQVIALTAGNTSGVMSAKLEVKRVHPDGSITLHAQKINVTIAEAPSKTQSVVMDNTQVLLPEGYSTQNITGDFKGVVMYGEVPQQVQKSGIPTPAGTELIGFTSERPSLSQGSTTVDILNTLVSSLNSTLGYRNDVTEISKKTLVNGDISARYNISLSETRQTTALLQLILQTIGTNKVGGVIDQLVADTNEKNTNAFQFDIVLSFDEQKDNVVMTSTLIAKELFSKYETLIDTTTSESVRAPVNATIKVQNDTITAIEQTVSKADFLFVIDNSGSMGDEQDEISTLTQTFLDEISASGLDYKVGTITTDNDSLRGTGFTHEPEQIALDFKPGTNGSGYERGIYFAEMALAPTTGTVAVAGYPRAGASLSVIIMSDEESQYPTRDFDVNNNLFVDNGYRVYSIVDPNDARVSQYDDLSQTSLGLVLNINEKTEYKQFMTDIANNAGASTVGYKLGINDASKVISTSLSVKVDGVEVTRDKVNGWTYYPQTNSISFRGTAIPAPGAEIVIAYNYIQL</sequence>
<dbReference type="Pfam" id="PF23657">
    <property type="entry name" value="DUF7151"/>
    <property type="match status" value="1"/>
</dbReference>
<accession>A0ABX4X3F8</accession>
<organism evidence="3 4">
    <name type="scientific">Vibrio vulnificus</name>
    <dbReference type="NCBI Taxonomy" id="672"/>
    <lineage>
        <taxon>Bacteria</taxon>
        <taxon>Pseudomonadati</taxon>
        <taxon>Pseudomonadota</taxon>
        <taxon>Gammaproteobacteria</taxon>
        <taxon>Vibrionales</taxon>
        <taxon>Vibrionaceae</taxon>
        <taxon>Vibrio</taxon>
    </lineage>
</organism>
<feature type="compositionally biased region" description="Low complexity" evidence="1">
    <location>
        <begin position="23"/>
        <end position="34"/>
    </location>
</feature>
<feature type="region of interest" description="Disordered" evidence="1">
    <location>
        <begin position="23"/>
        <end position="42"/>
    </location>
</feature>
<dbReference type="RefSeq" id="WP_038941219.1">
    <property type="nucleotide sequence ID" value="NZ_JAERHE010000041.1"/>
</dbReference>
<name>A0ABX4X3F8_VIBVL</name>
<gene>
    <name evidence="3" type="ORF">AL548_005325</name>
</gene>
<reference evidence="3" key="1">
    <citation type="submission" date="2017-12" db="EMBL/GenBank/DDBJ databases">
        <title>FDA dAtabase for Regulatory Grade micrObial Sequences (FDA-ARGOS): Supporting development and validation of Infectious Disease Dx tests.</title>
        <authorList>
            <person name="Hoffmann M."/>
            <person name="Allard M."/>
            <person name="Evans P."/>
            <person name="Brown E."/>
            <person name="Tallon L.J."/>
            <person name="Sadzewicz L."/>
            <person name="Sengamalay N."/>
            <person name="Ott S."/>
            <person name="Godinez A."/>
            <person name="Nagaraj S."/>
            <person name="Vavikolanu K."/>
            <person name="Aluvathingal J."/>
            <person name="Nadendla S."/>
            <person name="Hobson J."/>
            <person name="Sichtig H."/>
        </authorList>
    </citation>
    <scope>NUCLEOTIDE SEQUENCE [LARGE SCALE GENOMIC DNA]</scope>
    <source>
        <strain evidence="3">FDAARGOS_118</strain>
    </source>
</reference>
<dbReference type="EMBL" id="LOSH02000001">
    <property type="protein sequence ID" value="PNM77993.1"/>
    <property type="molecule type" value="Genomic_DNA"/>
</dbReference>
<evidence type="ECO:0000313" key="4">
    <source>
        <dbReference type="Proteomes" id="UP000054370"/>
    </source>
</evidence>
<evidence type="ECO:0000259" key="2">
    <source>
        <dbReference type="Pfam" id="PF23657"/>
    </source>
</evidence>
<dbReference type="Proteomes" id="UP000054370">
    <property type="component" value="Unassembled WGS sequence"/>
</dbReference>
<dbReference type="SUPFAM" id="SSF53300">
    <property type="entry name" value="vWA-like"/>
    <property type="match status" value="1"/>
</dbReference>
<dbReference type="InterPro" id="IPR036465">
    <property type="entry name" value="vWFA_dom_sf"/>
</dbReference>
<dbReference type="PROSITE" id="PS51257">
    <property type="entry name" value="PROKAR_LIPOPROTEIN"/>
    <property type="match status" value="1"/>
</dbReference>
<protein>
    <submittedName>
        <fullName evidence="3">Cell surface protein</fullName>
    </submittedName>
</protein>
<comment type="caution">
    <text evidence="3">The sequence shown here is derived from an EMBL/GenBank/DDBJ whole genome shotgun (WGS) entry which is preliminary data.</text>
</comment>
<dbReference type="Gene3D" id="3.40.50.410">
    <property type="entry name" value="von Willebrand factor, type A domain"/>
    <property type="match status" value="1"/>
</dbReference>
<feature type="domain" description="DUF7151" evidence="2">
    <location>
        <begin position="40"/>
        <end position="85"/>
    </location>
</feature>
<evidence type="ECO:0000256" key="1">
    <source>
        <dbReference type="SAM" id="MobiDB-lite"/>
    </source>
</evidence>
<evidence type="ECO:0000313" key="3">
    <source>
        <dbReference type="EMBL" id="PNM77993.1"/>
    </source>
</evidence>
<keyword evidence="4" id="KW-1185">Reference proteome</keyword>